<evidence type="ECO:0000313" key="6">
    <source>
        <dbReference type="Proteomes" id="UP001553161"/>
    </source>
</evidence>
<protein>
    <submittedName>
        <fullName evidence="5">GntR family transcriptional regulator</fullName>
    </submittedName>
</protein>
<keyword evidence="3" id="KW-0804">Transcription</keyword>
<evidence type="ECO:0000256" key="2">
    <source>
        <dbReference type="ARBA" id="ARBA00023125"/>
    </source>
</evidence>
<dbReference type="InterPro" id="IPR000524">
    <property type="entry name" value="Tscrpt_reg_HTH_GntR"/>
</dbReference>
<evidence type="ECO:0000259" key="4">
    <source>
        <dbReference type="PROSITE" id="PS50949"/>
    </source>
</evidence>
<accession>A0ABV3L919</accession>
<organism evidence="5 6">
    <name type="scientific">Meridianimarinicoccus marinus</name>
    <dbReference type="NCBI Taxonomy" id="3231483"/>
    <lineage>
        <taxon>Bacteria</taxon>
        <taxon>Pseudomonadati</taxon>
        <taxon>Pseudomonadota</taxon>
        <taxon>Alphaproteobacteria</taxon>
        <taxon>Rhodobacterales</taxon>
        <taxon>Paracoccaceae</taxon>
        <taxon>Meridianimarinicoccus</taxon>
    </lineage>
</organism>
<evidence type="ECO:0000256" key="3">
    <source>
        <dbReference type="ARBA" id="ARBA00023163"/>
    </source>
</evidence>
<dbReference type="PANTHER" id="PTHR43537">
    <property type="entry name" value="TRANSCRIPTIONAL REGULATOR, GNTR FAMILY"/>
    <property type="match status" value="1"/>
</dbReference>
<keyword evidence="2" id="KW-0238">DNA-binding</keyword>
<keyword evidence="6" id="KW-1185">Reference proteome</keyword>
<dbReference type="Gene3D" id="1.20.120.530">
    <property type="entry name" value="GntR ligand-binding domain-like"/>
    <property type="match status" value="1"/>
</dbReference>
<dbReference type="RefSeq" id="WP_366193381.1">
    <property type="nucleotide sequence ID" value="NZ_JBFBVU010000014.1"/>
</dbReference>
<dbReference type="InterPro" id="IPR036390">
    <property type="entry name" value="WH_DNA-bd_sf"/>
</dbReference>
<dbReference type="SUPFAM" id="SSF48008">
    <property type="entry name" value="GntR ligand-binding domain-like"/>
    <property type="match status" value="1"/>
</dbReference>
<sequence length="230" mass="25860">MAGTRAVKKSTLPDIIADDLRERILSGELAEGETIRQENLAEEYDVSRMPIREALKRLDAEGLVQFTNNRGATVTKHSLREIAEIFDLRMLLEVDLFRRAIPAMTATDFARCDEILVAMESSYDADDVGKWGSLNHLYHSALYAAADRRLTNEVLQGVSLHSDRYVRMHLSVMQQREPAKKEHRDLLALAQARDIDGACAMLTWHITRTKDALLALVAENRATSPENTTA</sequence>
<keyword evidence="1" id="KW-0805">Transcription regulation</keyword>
<dbReference type="InterPro" id="IPR036388">
    <property type="entry name" value="WH-like_DNA-bd_sf"/>
</dbReference>
<dbReference type="PRINTS" id="PR00035">
    <property type="entry name" value="HTHGNTR"/>
</dbReference>
<dbReference type="PROSITE" id="PS50949">
    <property type="entry name" value="HTH_GNTR"/>
    <property type="match status" value="1"/>
</dbReference>
<dbReference type="Pfam" id="PF00392">
    <property type="entry name" value="GntR"/>
    <property type="match status" value="1"/>
</dbReference>
<gene>
    <name evidence="5" type="ORF">AB0T83_12175</name>
</gene>
<evidence type="ECO:0000256" key="1">
    <source>
        <dbReference type="ARBA" id="ARBA00023015"/>
    </source>
</evidence>
<reference evidence="5 6" key="1">
    <citation type="submission" date="2024-07" db="EMBL/GenBank/DDBJ databases">
        <authorList>
            <person name="Kang M."/>
        </authorList>
    </citation>
    <scope>NUCLEOTIDE SEQUENCE [LARGE SCALE GENOMIC DNA]</scope>
    <source>
        <strain evidence="5 6">DFM31</strain>
    </source>
</reference>
<name>A0ABV3L919_9RHOB</name>
<evidence type="ECO:0000313" key="5">
    <source>
        <dbReference type="EMBL" id="MEV8467535.1"/>
    </source>
</evidence>
<dbReference type="SMART" id="SM00895">
    <property type="entry name" value="FCD"/>
    <property type="match status" value="1"/>
</dbReference>
<dbReference type="SUPFAM" id="SSF46785">
    <property type="entry name" value="Winged helix' DNA-binding domain"/>
    <property type="match status" value="1"/>
</dbReference>
<dbReference type="Pfam" id="PF07729">
    <property type="entry name" value="FCD"/>
    <property type="match status" value="1"/>
</dbReference>
<dbReference type="Gene3D" id="1.10.10.10">
    <property type="entry name" value="Winged helix-like DNA-binding domain superfamily/Winged helix DNA-binding domain"/>
    <property type="match status" value="1"/>
</dbReference>
<dbReference type="InterPro" id="IPR011711">
    <property type="entry name" value="GntR_C"/>
</dbReference>
<dbReference type="SMART" id="SM00345">
    <property type="entry name" value="HTH_GNTR"/>
    <property type="match status" value="1"/>
</dbReference>
<dbReference type="EMBL" id="JBFBVU010000014">
    <property type="protein sequence ID" value="MEV8467535.1"/>
    <property type="molecule type" value="Genomic_DNA"/>
</dbReference>
<dbReference type="PANTHER" id="PTHR43537:SF41">
    <property type="entry name" value="TRANSCRIPTIONAL REGULATORY PROTEIN"/>
    <property type="match status" value="1"/>
</dbReference>
<feature type="domain" description="HTH gntR-type" evidence="4">
    <location>
        <begin position="10"/>
        <end position="77"/>
    </location>
</feature>
<comment type="caution">
    <text evidence="5">The sequence shown here is derived from an EMBL/GenBank/DDBJ whole genome shotgun (WGS) entry which is preliminary data.</text>
</comment>
<dbReference type="InterPro" id="IPR008920">
    <property type="entry name" value="TF_FadR/GntR_C"/>
</dbReference>
<dbReference type="CDD" id="cd07377">
    <property type="entry name" value="WHTH_GntR"/>
    <property type="match status" value="1"/>
</dbReference>
<dbReference type="Proteomes" id="UP001553161">
    <property type="component" value="Unassembled WGS sequence"/>
</dbReference>
<proteinExistence type="predicted"/>